<feature type="compositionally biased region" description="Basic and acidic residues" evidence="5">
    <location>
        <begin position="41"/>
        <end position="50"/>
    </location>
</feature>
<dbReference type="PRINTS" id="PR00502">
    <property type="entry name" value="NUDIXFAMILY"/>
</dbReference>
<dbReference type="Proteomes" id="UP000783871">
    <property type="component" value="Unassembled WGS sequence"/>
</dbReference>
<feature type="region of interest" description="Disordered" evidence="5">
    <location>
        <begin position="64"/>
        <end position="89"/>
    </location>
</feature>
<evidence type="ECO:0000313" key="8">
    <source>
        <dbReference type="Proteomes" id="UP000783871"/>
    </source>
</evidence>
<dbReference type="GO" id="GO:0016787">
    <property type="term" value="F:hydrolase activity"/>
    <property type="evidence" value="ECO:0007669"/>
    <property type="project" value="UniProtKB-KW"/>
</dbReference>
<organism evidence="7 8">
    <name type="scientific">Micromonospora thermarum</name>
    <dbReference type="NCBI Taxonomy" id="2720024"/>
    <lineage>
        <taxon>Bacteria</taxon>
        <taxon>Bacillati</taxon>
        <taxon>Actinomycetota</taxon>
        <taxon>Actinomycetes</taxon>
        <taxon>Micromonosporales</taxon>
        <taxon>Micromonosporaceae</taxon>
        <taxon>Micromonospora</taxon>
    </lineage>
</organism>
<feature type="domain" description="Nudix hydrolase" evidence="6">
    <location>
        <begin position="1"/>
        <end position="106"/>
    </location>
</feature>
<dbReference type="InterPro" id="IPR015797">
    <property type="entry name" value="NUDIX_hydrolase-like_dom_sf"/>
</dbReference>
<sequence length="106" mass="11570">MLVWSDGSVLLQLRDDHPPTNANRWGIPGGLVNSGEAPQDAARRELHEETGLSIDGELAPLLVGYHRPTEGSPLTCTAPPQTPTQMTSCRRKALHGFHTRRQAPRA</sequence>
<evidence type="ECO:0000259" key="6">
    <source>
        <dbReference type="PROSITE" id="PS51462"/>
    </source>
</evidence>
<comment type="similarity">
    <text evidence="2 4">Belongs to the Nudix hydrolase family.</text>
</comment>
<dbReference type="Pfam" id="PF00293">
    <property type="entry name" value="NUDIX"/>
    <property type="match status" value="1"/>
</dbReference>
<dbReference type="SUPFAM" id="SSF55811">
    <property type="entry name" value="Nudix"/>
    <property type="match status" value="1"/>
</dbReference>
<dbReference type="EMBL" id="JAATEO010000036">
    <property type="protein sequence ID" value="NJP35209.1"/>
    <property type="molecule type" value="Genomic_DNA"/>
</dbReference>
<gene>
    <name evidence="7" type="ORF">HCJ94_25345</name>
</gene>
<evidence type="ECO:0000313" key="7">
    <source>
        <dbReference type="EMBL" id="NJP35209.1"/>
    </source>
</evidence>
<evidence type="ECO:0000256" key="5">
    <source>
        <dbReference type="SAM" id="MobiDB-lite"/>
    </source>
</evidence>
<name>A0ABX0ZF84_9ACTN</name>
<dbReference type="PANTHER" id="PTHR43046:SF2">
    <property type="entry name" value="8-OXO-DGTP DIPHOSPHATASE-RELATED"/>
    <property type="match status" value="1"/>
</dbReference>
<reference evidence="7 8" key="1">
    <citation type="submission" date="2020-03" db="EMBL/GenBank/DDBJ databases">
        <title>WGS of actinomycetes isolated from Thailand.</title>
        <authorList>
            <person name="Thawai C."/>
        </authorList>
    </citation>
    <scope>NUCLEOTIDE SEQUENCE [LARGE SCALE GENOMIC DNA]</scope>
    <source>
        <strain evidence="7 8">HSS6-12</strain>
    </source>
</reference>
<comment type="cofactor">
    <cofactor evidence="1">
        <name>Mg(2+)</name>
        <dbReference type="ChEBI" id="CHEBI:18420"/>
    </cofactor>
</comment>
<dbReference type="PROSITE" id="PS00893">
    <property type="entry name" value="NUDIX_BOX"/>
    <property type="match status" value="1"/>
</dbReference>
<dbReference type="RefSeq" id="WP_168003552.1">
    <property type="nucleotide sequence ID" value="NZ_JAATEO010000036.1"/>
</dbReference>
<keyword evidence="3 4" id="KW-0378">Hydrolase</keyword>
<feature type="region of interest" description="Disordered" evidence="5">
    <location>
        <begin position="15"/>
        <end position="51"/>
    </location>
</feature>
<accession>A0ABX0ZF84</accession>
<protein>
    <submittedName>
        <fullName evidence="7">NUDIX hydrolase</fullName>
    </submittedName>
</protein>
<dbReference type="Gene3D" id="3.90.79.10">
    <property type="entry name" value="Nucleoside Triphosphate Pyrophosphohydrolase"/>
    <property type="match status" value="1"/>
</dbReference>
<evidence type="ECO:0000256" key="3">
    <source>
        <dbReference type="ARBA" id="ARBA00022801"/>
    </source>
</evidence>
<dbReference type="InterPro" id="IPR000086">
    <property type="entry name" value="NUDIX_hydrolase_dom"/>
</dbReference>
<evidence type="ECO:0000256" key="1">
    <source>
        <dbReference type="ARBA" id="ARBA00001946"/>
    </source>
</evidence>
<feature type="compositionally biased region" description="Polar residues" evidence="5">
    <location>
        <begin position="72"/>
        <end position="88"/>
    </location>
</feature>
<evidence type="ECO:0000256" key="4">
    <source>
        <dbReference type="RuleBase" id="RU003476"/>
    </source>
</evidence>
<keyword evidence="8" id="KW-1185">Reference proteome</keyword>
<dbReference type="InterPro" id="IPR020084">
    <property type="entry name" value="NUDIX_hydrolase_CS"/>
</dbReference>
<dbReference type="PROSITE" id="PS51462">
    <property type="entry name" value="NUDIX"/>
    <property type="match status" value="1"/>
</dbReference>
<dbReference type="InterPro" id="IPR020476">
    <property type="entry name" value="Nudix_hydrolase"/>
</dbReference>
<proteinExistence type="inferred from homology"/>
<evidence type="ECO:0000256" key="2">
    <source>
        <dbReference type="ARBA" id="ARBA00005582"/>
    </source>
</evidence>
<comment type="caution">
    <text evidence="7">The sequence shown here is derived from an EMBL/GenBank/DDBJ whole genome shotgun (WGS) entry which is preliminary data.</text>
</comment>
<dbReference type="PANTHER" id="PTHR43046">
    <property type="entry name" value="GDP-MANNOSE MANNOSYL HYDROLASE"/>
    <property type="match status" value="1"/>
</dbReference>